<name>A0A9P6T5U3_9FUNG</name>
<sequence>MMSSVPRTPIQFDRVFLDMVKSRLEEEKHQIGYQFDYDQDKPFREAAILMSCLAAALREVEEEISIPSNDVEVLGEYTPIPNKDGTMCVYPYIGFIRKPINDVSEIRYNPDEVSKVFSVPIEDLLNPEKRKHLVRFRDSKYMYPVCHVEEEGCTIWGLTAFIMDGALRRIMKQGPVGALICPEGANIPNYRPTP</sequence>
<keyword evidence="5" id="KW-0460">Magnesium</keyword>
<dbReference type="InterPro" id="IPR015797">
    <property type="entry name" value="NUDIX_hydrolase-like_dom_sf"/>
</dbReference>
<reference evidence="8" key="1">
    <citation type="journal article" date="2020" name="Fungal Divers.">
        <title>Resolving the Mortierellaceae phylogeny through synthesis of multi-gene phylogenetics and phylogenomics.</title>
        <authorList>
            <person name="Vandepol N."/>
            <person name="Liber J."/>
            <person name="Desiro A."/>
            <person name="Na H."/>
            <person name="Kennedy M."/>
            <person name="Barry K."/>
            <person name="Grigoriev I.V."/>
            <person name="Miller A.N."/>
            <person name="O'Donnell K."/>
            <person name="Stajich J.E."/>
            <person name="Bonito G."/>
        </authorList>
    </citation>
    <scope>NUCLEOTIDE SEQUENCE</scope>
    <source>
        <strain evidence="8">NRRL 2769</strain>
    </source>
</reference>
<keyword evidence="6" id="KW-0464">Manganese</keyword>
<comment type="cofactor">
    <cofactor evidence="2">
        <name>Mg(2+)</name>
        <dbReference type="ChEBI" id="CHEBI:18420"/>
    </cofactor>
</comment>
<dbReference type="InterPro" id="IPR045121">
    <property type="entry name" value="CoAse"/>
</dbReference>
<evidence type="ECO:0000313" key="9">
    <source>
        <dbReference type="Proteomes" id="UP000703661"/>
    </source>
</evidence>
<evidence type="ECO:0000256" key="4">
    <source>
        <dbReference type="ARBA" id="ARBA00022801"/>
    </source>
</evidence>
<gene>
    <name evidence="8" type="ORF">BGZ80_007718</name>
</gene>
<protein>
    <recommendedName>
        <fullName evidence="7">Nudix hydrolase domain-containing protein</fullName>
    </recommendedName>
</protein>
<keyword evidence="3" id="KW-0479">Metal-binding</keyword>
<dbReference type="PANTHER" id="PTHR12992">
    <property type="entry name" value="NUDIX HYDROLASE"/>
    <property type="match status" value="1"/>
</dbReference>
<dbReference type="SUPFAM" id="SSF55811">
    <property type="entry name" value="Nudix"/>
    <property type="match status" value="1"/>
</dbReference>
<comment type="cofactor">
    <cofactor evidence="1">
        <name>Mn(2+)</name>
        <dbReference type="ChEBI" id="CHEBI:29035"/>
    </cofactor>
</comment>
<evidence type="ECO:0000256" key="1">
    <source>
        <dbReference type="ARBA" id="ARBA00001936"/>
    </source>
</evidence>
<keyword evidence="4" id="KW-0378">Hydrolase</keyword>
<feature type="domain" description="Nudix hydrolase" evidence="7">
    <location>
        <begin position="1"/>
        <end position="142"/>
    </location>
</feature>
<dbReference type="Pfam" id="PF00293">
    <property type="entry name" value="NUDIX"/>
    <property type="match status" value="1"/>
</dbReference>
<evidence type="ECO:0000256" key="2">
    <source>
        <dbReference type="ARBA" id="ARBA00001946"/>
    </source>
</evidence>
<evidence type="ECO:0000256" key="6">
    <source>
        <dbReference type="ARBA" id="ARBA00023211"/>
    </source>
</evidence>
<dbReference type="PROSITE" id="PS51462">
    <property type="entry name" value="NUDIX"/>
    <property type="match status" value="1"/>
</dbReference>
<dbReference type="Proteomes" id="UP000703661">
    <property type="component" value="Unassembled WGS sequence"/>
</dbReference>
<dbReference type="CDD" id="cd03426">
    <property type="entry name" value="NUDIX_CoAse_Nudt7"/>
    <property type="match status" value="1"/>
</dbReference>
<evidence type="ECO:0000313" key="8">
    <source>
        <dbReference type="EMBL" id="KAG0024783.1"/>
    </source>
</evidence>
<evidence type="ECO:0000259" key="7">
    <source>
        <dbReference type="PROSITE" id="PS51462"/>
    </source>
</evidence>
<evidence type="ECO:0000256" key="5">
    <source>
        <dbReference type="ARBA" id="ARBA00022842"/>
    </source>
</evidence>
<comment type="caution">
    <text evidence="8">The sequence shown here is derived from an EMBL/GenBank/DDBJ whole genome shotgun (WGS) entry which is preliminary data.</text>
</comment>
<proteinExistence type="predicted"/>
<dbReference type="PANTHER" id="PTHR12992:SF11">
    <property type="entry name" value="MITOCHONDRIAL COENZYME A DIPHOSPHATASE NUDT8"/>
    <property type="match status" value="1"/>
</dbReference>
<dbReference type="GO" id="GO:0046872">
    <property type="term" value="F:metal ion binding"/>
    <property type="evidence" value="ECO:0007669"/>
    <property type="project" value="UniProtKB-KW"/>
</dbReference>
<accession>A0A9P6T5U3</accession>
<dbReference type="AlphaFoldDB" id="A0A9P6T5U3"/>
<dbReference type="InterPro" id="IPR000086">
    <property type="entry name" value="NUDIX_hydrolase_dom"/>
</dbReference>
<keyword evidence="9" id="KW-1185">Reference proteome</keyword>
<dbReference type="GO" id="GO:0010945">
    <property type="term" value="F:coenzyme A diphosphatase activity"/>
    <property type="evidence" value="ECO:0007669"/>
    <property type="project" value="InterPro"/>
</dbReference>
<dbReference type="EMBL" id="JAAAID010000004">
    <property type="protein sequence ID" value="KAG0024783.1"/>
    <property type="molecule type" value="Genomic_DNA"/>
</dbReference>
<dbReference type="Gene3D" id="3.90.79.10">
    <property type="entry name" value="Nucleoside Triphosphate Pyrophosphohydrolase"/>
    <property type="match status" value="1"/>
</dbReference>
<organism evidence="8 9">
    <name type="scientific">Entomortierella chlamydospora</name>
    <dbReference type="NCBI Taxonomy" id="101097"/>
    <lineage>
        <taxon>Eukaryota</taxon>
        <taxon>Fungi</taxon>
        <taxon>Fungi incertae sedis</taxon>
        <taxon>Mucoromycota</taxon>
        <taxon>Mortierellomycotina</taxon>
        <taxon>Mortierellomycetes</taxon>
        <taxon>Mortierellales</taxon>
        <taxon>Mortierellaceae</taxon>
        <taxon>Entomortierella</taxon>
    </lineage>
</organism>
<evidence type="ECO:0000256" key="3">
    <source>
        <dbReference type="ARBA" id="ARBA00022723"/>
    </source>
</evidence>